<evidence type="ECO:0000256" key="1">
    <source>
        <dbReference type="ARBA" id="ARBA00009091"/>
    </source>
</evidence>
<dbReference type="OrthoDB" id="1524711at2"/>
<feature type="signal peptide" evidence="4">
    <location>
        <begin position="1"/>
        <end position="23"/>
    </location>
</feature>
<evidence type="ECO:0008006" key="7">
    <source>
        <dbReference type="Google" id="ProtNLM"/>
    </source>
</evidence>
<dbReference type="InterPro" id="IPR024930">
    <property type="entry name" value="Skp_dom_sf"/>
</dbReference>
<accession>A0A2U0I830</accession>
<evidence type="ECO:0000313" key="5">
    <source>
        <dbReference type="EMBL" id="PVW17247.1"/>
    </source>
</evidence>
<protein>
    <recommendedName>
        <fullName evidence="7">OmpH family outer membrane protein</fullName>
    </recommendedName>
</protein>
<reference evidence="5 6" key="1">
    <citation type="submission" date="2018-04" db="EMBL/GenBank/DDBJ databases">
        <title>Marixanthomonas spongiae HN-E44 sp. nov., isolated from a marine sponge.</title>
        <authorList>
            <person name="Luo L."/>
            <person name="Zhuang L."/>
        </authorList>
    </citation>
    <scope>NUCLEOTIDE SEQUENCE [LARGE SCALE GENOMIC DNA]</scope>
    <source>
        <strain evidence="5 6">HN-E44</strain>
    </source>
</reference>
<name>A0A2U0I830_9FLAO</name>
<dbReference type="Proteomes" id="UP000245962">
    <property type="component" value="Unassembled WGS sequence"/>
</dbReference>
<dbReference type="GO" id="GO:0051082">
    <property type="term" value="F:unfolded protein binding"/>
    <property type="evidence" value="ECO:0007669"/>
    <property type="project" value="InterPro"/>
</dbReference>
<dbReference type="SUPFAM" id="SSF111384">
    <property type="entry name" value="OmpH-like"/>
    <property type="match status" value="1"/>
</dbReference>
<organism evidence="5 6">
    <name type="scientific">Marixanthomonas spongiae</name>
    <dbReference type="NCBI Taxonomy" id="2174845"/>
    <lineage>
        <taxon>Bacteria</taxon>
        <taxon>Pseudomonadati</taxon>
        <taxon>Bacteroidota</taxon>
        <taxon>Flavobacteriia</taxon>
        <taxon>Flavobacteriales</taxon>
        <taxon>Flavobacteriaceae</taxon>
        <taxon>Marixanthomonas</taxon>
    </lineage>
</organism>
<dbReference type="AlphaFoldDB" id="A0A2U0I830"/>
<dbReference type="PANTHER" id="PTHR35089:SF1">
    <property type="entry name" value="CHAPERONE PROTEIN SKP"/>
    <property type="match status" value="1"/>
</dbReference>
<sequence>MKHLKSVLIALAIFVGATSFVNAQTKVAHIDTQALVEAMPEMKAAQSELDKIQKTYDTEIKAMAKELQTKMTQYDQEAASKTDEENQKRFEEVQGMQSNIQAYRQQAMQDLQKKQEDILKPVLDKARQAIQKVGRAQGFQYVMDSTTGSGLLLADGKDLMADVKKELGI</sequence>
<dbReference type="Gene3D" id="3.30.910.20">
    <property type="entry name" value="Skp domain"/>
    <property type="match status" value="1"/>
</dbReference>
<keyword evidence="2 4" id="KW-0732">Signal</keyword>
<evidence type="ECO:0000256" key="2">
    <source>
        <dbReference type="ARBA" id="ARBA00022729"/>
    </source>
</evidence>
<proteinExistence type="inferred from homology"/>
<evidence type="ECO:0000256" key="3">
    <source>
        <dbReference type="SAM" id="Coils"/>
    </source>
</evidence>
<keyword evidence="3" id="KW-0175">Coiled coil</keyword>
<comment type="similarity">
    <text evidence="1">Belongs to the Skp family.</text>
</comment>
<comment type="caution">
    <text evidence="5">The sequence shown here is derived from an EMBL/GenBank/DDBJ whole genome shotgun (WGS) entry which is preliminary data.</text>
</comment>
<dbReference type="EMBL" id="QEHR01000001">
    <property type="protein sequence ID" value="PVW17247.1"/>
    <property type="molecule type" value="Genomic_DNA"/>
</dbReference>
<dbReference type="RefSeq" id="WP_116692995.1">
    <property type="nucleotide sequence ID" value="NZ_QEHR01000001.1"/>
</dbReference>
<dbReference type="InterPro" id="IPR005632">
    <property type="entry name" value="Chaperone_Skp"/>
</dbReference>
<gene>
    <name evidence="5" type="ORF">DDV96_01665</name>
</gene>
<feature type="coiled-coil region" evidence="3">
    <location>
        <begin position="42"/>
        <end position="84"/>
    </location>
</feature>
<dbReference type="PANTHER" id="PTHR35089">
    <property type="entry name" value="CHAPERONE PROTEIN SKP"/>
    <property type="match status" value="1"/>
</dbReference>
<evidence type="ECO:0000256" key="4">
    <source>
        <dbReference type="SAM" id="SignalP"/>
    </source>
</evidence>
<evidence type="ECO:0000313" key="6">
    <source>
        <dbReference type="Proteomes" id="UP000245962"/>
    </source>
</evidence>
<feature type="chain" id="PRO_5015401693" description="OmpH family outer membrane protein" evidence="4">
    <location>
        <begin position="24"/>
        <end position="169"/>
    </location>
</feature>
<dbReference type="SMART" id="SM00935">
    <property type="entry name" value="OmpH"/>
    <property type="match status" value="1"/>
</dbReference>
<keyword evidence="6" id="KW-1185">Reference proteome</keyword>
<dbReference type="GO" id="GO:0005829">
    <property type="term" value="C:cytosol"/>
    <property type="evidence" value="ECO:0007669"/>
    <property type="project" value="TreeGrafter"/>
</dbReference>
<dbReference type="GO" id="GO:0050821">
    <property type="term" value="P:protein stabilization"/>
    <property type="evidence" value="ECO:0007669"/>
    <property type="project" value="TreeGrafter"/>
</dbReference>
<dbReference type="Pfam" id="PF03938">
    <property type="entry name" value="OmpH"/>
    <property type="match status" value="1"/>
</dbReference>